<sequence length="235" mass="27604">MKTIKNFFSKYRQSWVLLYVFIYFPWFFWLEKHVTVGTQFTNIHIAFDDLIPFNEYFIIPYLFWFIFVAGSVTYFLLKRPKKEFYRMTAFLFIGMTVCLAICTLFPNGQTMRPPVNPEKNLFSKLIVMLYKTDTSTNVFPSIHVFASLGINLAWWNSPVSQKHKWIRPVTTLITISICLSTVFLKQHSVLDGLGAIVLAIILYFFVYQPEMTRASARAAKEKTKSKKLYSYKNKL</sequence>
<gene>
    <name evidence="2" type="ORF">H9Q78_02430</name>
</gene>
<dbReference type="EMBL" id="CP060634">
    <property type="protein sequence ID" value="QNM06041.1"/>
    <property type="molecule type" value="Genomic_DNA"/>
</dbReference>
<organism evidence="2 3">
    <name type="scientific">Qiania dongpingensis</name>
    <dbReference type="NCBI Taxonomy" id="2763669"/>
    <lineage>
        <taxon>Bacteria</taxon>
        <taxon>Bacillati</taxon>
        <taxon>Bacillota</taxon>
        <taxon>Clostridia</taxon>
        <taxon>Lachnospirales</taxon>
        <taxon>Lachnospiraceae</taxon>
        <taxon>Qiania</taxon>
    </lineage>
</organism>
<dbReference type="Gene3D" id="1.20.144.10">
    <property type="entry name" value="Phosphatidic acid phosphatase type 2/haloperoxidase"/>
    <property type="match status" value="1"/>
</dbReference>
<feature type="transmembrane region" description="Helical" evidence="1">
    <location>
        <begin position="189"/>
        <end position="207"/>
    </location>
</feature>
<accession>A0A7G9G5F9</accession>
<feature type="transmembrane region" description="Helical" evidence="1">
    <location>
        <begin position="138"/>
        <end position="156"/>
    </location>
</feature>
<dbReference type="AlphaFoldDB" id="A0A7G9G5F9"/>
<dbReference type="KEGG" id="qdo:H9Q78_02430"/>
<evidence type="ECO:0000256" key="1">
    <source>
        <dbReference type="SAM" id="Phobius"/>
    </source>
</evidence>
<proteinExistence type="predicted"/>
<feature type="transmembrane region" description="Helical" evidence="1">
    <location>
        <begin position="58"/>
        <end position="77"/>
    </location>
</feature>
<protein>
    <submittedName>
        <fullName evidence="2">Phosphatase PAP2 family protein</fullName>
    </submittedName>
</protein>
<dbReference type="InterPro" id="IPR036938">
    <property type="entry name" value="PAP2/HPO_sf"/>
</dbReference>
<dbReference type="RefSeq" id="WP_147596589.1">
    <property type="nucleotide sequence ID" value="NZ_CP060634.1"/>
</dbReference>
<evidence type="ECO:0000313" key="2">
    <source>
        <dbReference type="EMBL" id="QNM06041.1"/>
    </source>
</evidence>
<feature type="transmembrane region" description="Helical" evidence="1">
    <location>
        <begin position="165"/>
        <end position="183"/>
    </location>
</feature>
<keyword evidence="3" id="KW-1185">Reference proteome</keyword>
<dbReference type="Proteomes" id="UP000515823">
    <property type="component" value="Chromosome"/>
</dbReference>
<feature type="transmembrane region" description="Helical" evidence="1">
    <location>
        <begin position="12"/>
        <end position="30"/>
    </location>
</feature>
<name>A0A7G9G5F9_9FIRM</name>
<reference evidence="2 3" key="1">
    <citation type="submission" date="2020-08" db="EMBL/GenBank/DDBJ databases">
        <authorList>
            <person name="Liu C."/>
            <person name="Sun Q."/>
        </authorList>
    </citation>
    <scope>NUCLEOTIDE SEQUENCE [LARGE SCALE GENOMIC DNA]</scope>
    <source>
        <strain evidence="2 3">NSJ-38</strain>
    </source>
</reference>
<keyword evidence="1" id="KW-0812">Transmembrane</keyword>
<dbReference type="SUPFAM" id="SSF48317">
    <property type="entry name" value="Acid phosphatase/Vanadium-dependent haloperoxidase"/>
    <property type="match status" value="1"/>
</dbReference>
<keyword evidence="1" id="KW-0472">Membrane</keyword>
<feature type="transmembrane region" description="Helical" evidence="1">
    <location>
        <begin position="89"/>
        <end position="106"/>
    </location>
</feature>
<dbReference type="GO" id="GO:0016020">
    <property type="term" value="C:membrane"/>
    <property type="evidence" value="ECO:0007669"/>
    <property type="project" value="UniProtKB-SubCell"/>
</dbReference>
<evidence type="ECO:0000313" key="3">
    <source>
        <dbReference type="Proteomes" id="UP000515823"/>
    </source>
</evidence>
<keyword evidence="1" id="KW-1133">Transmembrane helix</keyword>